<organism evidence="1 2">
    <name type="scientific">Trifolium pratense</name>
    <name type="common">Red clover</name>
    <dbReference type="NCBI Taxonomy" id="57577"/>
    <lineage>
        <taxon>Eukaryota</taxon>
        <taxon>Viridiplantae</taxon>
        <taxon>Streptophyta</taxon>
        <taxon>Embryophyta</taxon>
        <taxon>Tracheophyta</taxon>
        <taxon>Spermatophyta</taxon>
        <taxon>Magnoliopsida</taxon>
        <taxon>eudicotyledons</taxon>
        <taxon>Gunneridae</taxon>
        <taxon>Pentapetalae</taxon>
        <taxon>rosids</taxon>
        <taxon>fabids</taxon>
        <taxon>Fabales</taxon>
        <taxon>Fabaceae</taxon>
        <taxon>Papilionoideae</taxon>
        <taxon>50 kb inversion clade</taxon>
        <taxon>NPAAA clade</taxon>
        <taxon>Hologalegina</taxon>
        <taxon>IRL clade</taxon>
        <taxon>Trifolieae</taxon>
        <taxon>Trifolium</taxon>
    </lineage>
</organism>
<dbReference type="Proteomes" id="UP000236291">
    <property type="component" value="Unassembled WGS sequence"/>
</dbReference>
<protein>
    <submittedName>
        <fullName evidence="1">Uncharacterized protein</fullName>
    </submittedName>
</protein>
<evidence type="ECO:0000313" key="2">
    <source>
        <dbReference type="Proteomes" id="UP000236291"/>
    </source>
</evidence>
<name>A0A2K3N135_TRIPR</name>
<proteinExistence type="predicted"/>
<evidence type="ECO:0000313" key="1">
    <source>
        <dbReference type="EMBL" id="PNX96765.1"/>
    </source>
</evidence>
<comment type="caution">
    <text evidence="1">The sequence shown here is derived from an EMBL/GenBank/DDBJ whole genome shotgun (WGS) entry which is preliminary data.</text>
</comment>
<sequence>MPCIPEVIAYRATRRVPDRCLYKVAGLTVAANQRVASLFGNFGDLLLRFPHRIIQPAERPLSAGNRAQLSQLGTFIGRLKEGFDYGKMVMEAYHDIVYRGSCVAARSCLSLSNSYKRHCLA</sequence>
<dbReference type="EMBL" id="ASHM01014839">
    <property type="protein sequence ID" value="PNX96765.1"/>
    <property type="molecule type" value="Genomic_DNA"/>
</dbReference>
<dbReference type="AlphaFoldDB" id="A0A2K3N135"/>
<reference evidence="1 2" key="1">
    <citation type="journal article" date="2014" name="Am. J. Bot.">
        <title>Genome assembly and annotation for red clover (Trifolium pratense; Fabaceae).</title>
        <authorList>
            <person name="Istvanek J."/>
            <person name="Jaros M."/>
            <person name="Krenek A."/>
            <person name="Repkova J."/>
        </authorList>
    </citation>
    <scope>NUCLEOTIDE SEQUENCE [LARGE SCALE GENOMIC DNA]</scope>
    <source>
        <strain evidence="2">cv. Tatra</strain>
        <tissue evidence="1">Young leaves</tissue>
    </source>
</reference>
<accession>A0A2K3N135</accession>
<gene>
    <name evidence="1" type="ORF">L195_g019978</name>
</gene>
<reference evidence="1 2" key="2">
    <citation type="journal article" date="2017" name="Front. Plant Sci.">
        <title>Gene Classification and Mining of Molecular Markers Useful in Red Clover (Trifolium pratense) Breeding.</title>
        <authorList>
            <person name="Istvanek J."/>
            <person name="Dluhosova J."/>
            <person name="Dluhos P."/>
            <person name="Patkova L."/>
            <person name="Nedelnik J."/>
            <person name="Repkova J."/>
        </authorList>
    </citation>
    <scope>NUCLEOTIDE SEQUENCE [LARGE SCALE GENOMIC DNA]</scope>
    <source>
        <strain evidence="2">cv. Tatra</strain>
        <tissue evidence="1">Young leaves</tissue>
    </source>
</reference>